<dbReference type="AlphaFoldDB" id="A0A921STX0"/>
<dbReference type="RefSeq" id="WP_295369463.1">
    <property type="nucleotide sequence ID" value="NZ_DYUC01000116.1"/>
</dbReference>
<sequence length="96" mass="10666">MTLEERGGDLIITHLPIEQMALLSLGVALTEEERTVLLALLEGRRVYLADGALEYKKYARTAERGIYVRFTAMERELRELGIRRGGGGRAAGYGRG</sequence>
<name>A0A921STX0_9FIRM</name>
<protein>
    <submittedName>
        <fullName evidence="1">Uncharacterized protein</fullName>
    </submittedName>
</protein>
<reference evidence="1" key="2">
    <citation type="submission" date="2021-09" db="EMBL/GenBank/DDBJ databases">
        <authorList>
            <person name="Gilroy R."/>
        </authorList>
    </citation>
    <scope>NUCLEOTIDE SEQUENCE</scope>
    <source>
        <strain evidence="1">CHK179-5677</strain>
    </source>
</reference>
<proteinExistence type="predicted"/>
<dbReference type="Proteomes" id="UP000760668">
    <property type="component" value="Unassembled WGS sequence"/>
</dbReference>
<accession>A0A921STX0</accession>
<evidence type="ECO:0000313" key="2">
    <source>
        <dbReference type="Proteomes" id="UP000760668"/>
    </source>
</evidence>
<comment type="caution">
    <text evidence="1">The sequence shown here is derived from an EMBL/GenBank/DDBJ whole genome shotgun (WGS) entry which is preliminary data.</text>
</comment>
<organism evidence="1 2">
    <name type="scientific">Pseudoflavonifractor capillosus</name>
    <dbReference type="NCBI Taxonomy" id="106588"/>
    <lineage>
        <taxon>Bacteria</taxon>
        <taxon>Bacillati</taxon>
        <taxon>Bacillota</taxon>
        <taxon>Clostridia</taxon>
        <taxon>Eubacteriales</taxon>
        <taxon>Oscillospiraceae</taxon>
        <taxon>Pseudoflavonifractor</taxon>
    </lineage>
</organism>
<gene>
    <name evidence="1" type="ORF">K8V01_11740</name>
</gene>
<evidence type="ECO:0000313" key="1">
    <source>
        <dbReference type="EMBL" id="HJG87669.1"/>
    </source>
</evidence>
<reference evidence="1" key="1">
    <citation type="journal article" date="2021" name="PeerJ">
        <title>Extensive microbial diversity within the chicken gut microbiome revealed by metagenomics and culture.</title>
        <authorList>
            <person name="Gilroy R."/>
            <person name="Ravi A."/>
            <person name="Getino M."/>
            <person name="Pursley I."/>
            <person name="Horton D.L."/>
            <person name="Alikhan N.F."/>
            <person name="Baker D."/>
            <person name="Gharbi K."/>
            <person name="Hall N."/>
            <person name="Watson M."/>
            <person name="Adriaenssens E.M."/>
            <person name="Foster-Nyarko E."/>
            <person name="Jarju S."/>
            <person name="Secka A."/>
            <person name="Antonio M."/>
            <person name="Oren A."/>
            <person name="Chaudhuri R.R."/>
            <person name="La Ragione R."/>
            <person name="Hildebrand F."/>
            <person name="Pallen M.J."/>
        </authorList>
    </citation>
    <scope>NUCLEOTIDE SEQUENCE</scope>
    <source>
        <strain evidence="1">CHK179-5677</strain>
    </source>
</reference>
<dbReference type="EMBL" id="DYUC01000116">
    <property type="protein sequence ID" value="HJG87669.1"/>
    <property type="molecule type" value="Genomic_DNA"/>
</dbReference>